<organism evidence="2 3">
    <name type="scientific">Aegilops tauschii subsp. strangulata</name>
    <name type="common">Goatgrass</name>
    <dbReference type="NCBI Taxonomy" id="200361"/>
    <lineage>
        <taxon>Eukaryota</taxon>
        <taxon>Viridiplantae</taxon>
        <taxon>Streptophyta</taxon>
        <taxon>Embryophyta</taxon>
        <taxon>Tracheophyta</taxon>
        <taxon>Spermatophyta</taxon>
        <taxon>Magnoliopsida</taxon>
        <taxon>Liliopsida</taxon>
        <taxon>Poales</taxon>
        <taxon>Poaceae</taxon>
        <taxon>BOP clade</taxon>
        <taxon>Pooideae</taxon>
        <taxon>Triticodae</taxon>
        <taxon>Triticeae</taxon>
        <taxon>Triticinae</taxon>
        <taxon>Aegilops</taxon>
    </lineage>
</organism>
<reference evidence="3" key="1">
    <citation type="journal article" date="2014" name="Science">
        <title>Ancient hybridizations among the ancestral genomes of bread wheat.</title>
        <authorList>
            <consortium name="International Wheat Genome Sequencing Consortium,"/>
            <person name="Marcussen T."/>
            <person name="Sandve S.R."/>
            <person name="Heier L."/>
            <person name="Spannagl M."/>
            <person name="Pfeifer M."/>
            <person name="Jakobsen K.S."/>
            <person name="Wulff B.B."/>
            <person name="Steuernagel B."/>
            <person name="Mayer K.F."/>
            <person name="Olsen O.A."/>
        </authorList>
    </citation>
    <scope>NUCLEOTIDE SEQUENCE [LARGE SCALE GENOMIC DNA]</scope>
    <source>
        <strain evidence="3">cv. AL8/78</strain>
    </source>
</reference>
<reference evidence="2" key="3">
    <citation type="journal article" date="2017" name="Nature">
        <title>Genome sequence of the progenitor of the wheat D genome Aegilops tauschii.</title>
        <authorList>
            <person name="Luo M.C."/>
            <person name="Gu Y.Q."/>
            <person name="Puiu D."/>
            <person name="Wang H."/>
            <person name="Twardziok S.O."/>
            <person name="Deal K.R."/>
            <person name="Huo N."/>
            <person name="Zhu T."/>
            <person name="Wang L."/>
            <person name="Wang Y."/>
            <person name="McGuire P.E."/>
            <person name="Liu S."/>
            <person name="Long H."/>
            <person name="Ramasamy R.K."/>
            <person name="Rodriguez J.C."/>
            <person name="Van S.L."/>
            <person name="Yuan L."/>
            <person name="Wang Z."/>
            <person name="Xia Z."/>
            <person name="Xiao L."/>
            <person name="Anderson O.D."/>
            <person name="Ouyang S."/>
            <person name="Liang Y."/>
            <person name="Zimin A.V."/>
            <person name="Pertea G."/>
            <person name="Qi P."/>
            <person name="Bennetzen J.L."/>
            <person name="Dai X."/>
            <person name="Dawson M.W."/>
            <person name="Muller H.G."/>
            <person name="Kugler K."/>
            <person name="Rivarola-Duarte L."/>
            <person name="Spannagl M."/>
            <person name="Mayer K.F.X."/>
            <person name="Lu F.H."/>
            <person name="Bevan M.W."/>
            <person name="Leroy P."/>
            <person name="Li P."/>
            <person name="You F.M."/>
            <person name="Sun Q."/>
            <person name="Liu Z."/>
            <person name="Lyons E."/>
            <person name="Wicker T."/>
            <person name="Salzberg S.L."/>
            <person name="Devos K.M."/>
            <person name="Dvorak J."/>
        </authorList>
    </citation>
    <scope>NUCLEOTIDE SEQUENCE [LARGE SCALE GENOMIC DNA]</scope>
    <source>
        <strain evidence="2">cv. AL8/78</strain>
    </source>
</reference>
<reference evidence="2" key="5">
    <citation type="journal article" date="2021" name="G3 (Bethesda)">
        <title>Aegilops tauschii genome assembly Aet v5.0 features greater sequence contiguity and improved annotation.</title>
        <authorList>
            <person name="Wang L."/>
            <person name="Zhu T."/>
            <person name="Rodriguez J.C."/>
            <person name="Deal K.R."/>
            <person name="Dubcovsky J."/>
            <person name="McGuire P.E."/>
            <person name="Lux T."/>
            <person name="Spannagl M."/>
            <person name="Mayer K.F.X."/>
            <person name="Baldrich P."/>
            <person name="Meyers B.C."/>
            <person name="Huo N."/>
            <person name="Gu Y.Q."/>
            <person name="Zhou H."/>
            <person name="Devos K.M."/>
            <person name="Bennetzen J.L."/>
            <person name="Unver T."/>
            <person name="Budak H."/>
            <person name="Gulick P.J."/>
            <person name="Galiba G."/>
            <person name="Kalapos B."/>
            <person name="Nelson D.R."/>
            <person name="Li P."/>
            <person name="You F.M."/>
            <person name="Luo M.C."/>
            <person name="Dvorak J."/>
        </authorList>
    </citation>
    <scope>NUCLEOTIDE SEQUENCE [LARGE SCALE GENOMIC DNA]</scope>
    <source>
        <strain evidence="2">cv. AL8/78</strain>
    </source>
</reference>
<feature type="region of interest" description="Disordered" evidence="1">
    <location>
        <begin position="1"/>
        <end position="20"/>
    </location>
</feature>
<evidence type="ECO:0000313" key="3">
    <source>
        <dbReference type="Proteomes" id="UP000015105"/>
    </source>
</evidence>
<feature type="region of interest" description="Disordered" evidence="1">
    <location>
        <begin position="41"/>
        <end position="61"/>
    </location>
</feature>
<reference evidence="2" key="4">
    <citation type="submission" date="2019-03" db="UniProtKB">
        <authorList>
            <consortium name="EnsemblPlants"/>
        </authorList>
    </citation>
    <scope>IDENTIFICATION</scope>
</reference>
<dbReference type="AlphaFoldDB" id="A0A453LL00"/>
<sequence length="97" mass="10392">PSSPSRRRTKPASVAYPQISLGEAEAEPDLQLPSPLLQVDEGRPLTPLFGTGPRPSSTVAPQALQPSSMAILEEISAKCESLSPPLSFLEFICRVFC</sequence>
<evidence type="ECO:0000256" key="1">
    <source>
        <dbReference type="SAM" id="MobiDB-lite"/>
    </source>
</evidence>
<dbReference type="Proteomes" id="UP000015105">
    <property type="component" value="Chromosome 5D"/>
</dbReference>
<dbReference type="EnsemblPlants" id="AET5Gv20825900.15">
    <property type="protein sequence ID" value="AET5Gv20825900.15"/>
    <property type="gene ID" value="AET5Gv20825900"/>
</dbReference>
<dbReference type="Gramene" id="AET5Gv20825900.15">
    <property type="protein sequence ID" value="AET5Gv20825900.15"/>
    <property type="gene ID" value="AET5Gv20825900"/>
</dbReference>
<reference evidence="3" key="2">
    <citation type="journal article" date="2017" name="Nat. Plants">
        <title>The Aegilops tauschii genome reveals multiple impacts of transposons.</title>
        <authorList>
            <person name="Zhao G."/>
            <person name="Zou C."/>
            <person name="Li K."/>
            <person name="Wang K."/>
            <person name="Li T."/>
            <person name="Gao L."/>
            <person name="Zhang X."/>
            <person name="Wang H."/>
            <person name="Yang Z."/>
            <person name="Liu X."/>
            <person name="Jiang W."/>
            <person name="Mao L."/>
            <person name="Kong X."/>
            <person name="Jiao Y."/>
            <person name="Jia J."/>
        </authorList>
    </citation>
    <scope>NUCLEOTIDE SEQUENCE [LARGE SCALE GENOMIC DNA]</scope>
    <source>
        <strain evidence="3">cv. AL8/78</strain>
    </source>
</reference>
<name>A0A453LL00_AEGTS</name>
<proteinExistence type="predicted"/>
<feature type="compositionally biased region" description="Basic residues" evidence="1">
    <location>
        <begin position="1"/>
        <end position="10"/>
    </location>
</feature>
<keyword evidence="3" id="KW-1185">Reference proteome</keyword>
<protein>
    <submittedName>
        <fullName evidence="2">Uncharacterized protein</fullName>
    </submittedName>
</protein>
<accession>A0A453LL00</accession>
<evidence type="ECO:0000313" key="2">
    <source>
        <dbReference type="EnsemblPlants" id="AET5Gv20825900.15"/>
    </source>
</evidence>